<keyword evidence="1" id="KW-0472">Membrane</keyword>
<dbReference type="Proteomes" id="UP000232615">
    <property type="component" value="Segment"/>
</dbReference>
<protein>
    <submittedName>
        <fullName evidence="2">Uncharacterized protein</fullName>
    </submittedName>
</protein>
<reference evidence="2 3" key="1">
    <citation type="journal article" date="2014" name="Arch. Virol.">
        <title>Complete genome sequence of Tunisvirus, a new member of the proposed family Marseilleviridae.</title>
        <authorList>
            <person name="Aherfi S."/>
            <person name="Boughalmi M."/>
            <person name="Pagnier I."/>
            <person name="Fournous G."/>
            <person name="La Scola B."/>
            <person name="Raoult D."/>
            <person name="Colson P."/>
        </authorList>
    </citation>
    <scope>NUCLEOTIDE SEQUENCE [LARGE SCALE GENOMIC DNA]</scope>
    <source>
        <strain evidence="2 3">U484</strain>
    </source>
</reference>
<feature type="transmembrane region" description="Helical" evidence="1">
    <location>
        <begin position="38"/>
        <end position="67"/>
    </location>
</feature>
<name>V9SHC1_9VIRU</name>
<accession>V9SHC1</accession>
<evidence type="ECO:0000313" key="2">
    <source>
        <dbReference type="EMBL" id="AHC55162.1"/>
    </source>
</evidence>
<keyword evidence="3" id="KW-1185">Reference proteome</keyword>
<dbReference type="EMBL" id="KF483846">
    <property type="protein sequence ID" value="AHC55162.1"/>
    <property type="molecule type" value="Genomic_DNA"/>
</dbReference>
<organism evidence="2 3">
    <name type="scientific">Tunisvirus fontaine2</name>
    <dbReference type="NCBI Taxonomy" id="1421067"/>
    <lineage>
        <taxon>Viruses</taxon>
        <taxon>Varidnaviria</taxon>
        <taxon>Bamfordvirae</taxon>
        <taxon>Nucleocytoviricota</taxon>
        <taxon>Megaviricetes</taxon>
        <taxon>Pimascovirales</taxon>
        <taxon>Pimascovirales incertae sedis</taxon>
        <taxon>Marseilleviridae</taxon>
        <taxon>Losannavirus</taxon>
        <taxon>Losannavirus tunisense</taxon>
    </lineage>
</organism>
<sequence length="79" mass="8598">MRLALTGCITGGVFVGLSLVLFALLWDNYTDDGIEESVYIAFAATLVVGVSSVLCGVLLGTILVFLFDLHSRRNYDILR</sequence>
<keyword evidence="1" id="KW-0812">Transmembrane</keyword>
<proteinExistence type="predicted"/>
<feature type="transmembrane region" description="Helical" evidence="1">
    <location>
        <begin position="7"/>
        <end position="26"/>
    </location>
</feature>
<evidence type="ECO:0000313" key="3">
    <source>
        <dbReference type="Proteomes" id="UP000232615"/>
    </source>
</evidence>
<evidence type="ECO:0000256" key="1">
    <source>
        <dbReference type="SAM" id="Phobius"/>
    </source>
</evidence>
<keyword evidence="1" id="KW-1133">Transmembrane helix</keyword>
<gene>
    <name evidence="2" type="ORF">TNS_ORF444</name>
</gene>